<dbReference type="InterPro" id="IPR026771">
    <property type="entry name" value="Tmem218"/>
</dbReference>
<sequence>MAGTVLGVGIGVFLIALIWSVALVLCLLLSRASGPAKFAMIPVFLIALIITLVLIFFPRASKTPSTVTQVVIVDTFFIGRYFLVSILGVIFLASLFLVLPFHVLEPVYAKPLRAH</sequence>
<dbReference type="PANTHER" id="PTHR31622">
    <property type="entry name" value="TRANSMEMBRANE PROTEIN 218"/>
    <property type="match status" value="1"/>
</dbReference>
<keyword evidence="6 10" id="KW-0812">Transmembrane</keyword>
<proteinExistence type="inferred from homology"/>
<keyword evidence="7 10" id="KW-1133">Transmembrane helix</keyword>
<evidence type="ECO:0000256" key="6">
    <source>
        <dbReference type="ARBA" id="ARBA00022692"/>
    </source>
</evidence>
<evidence type="ECO:0000256" key="4">
    <source>
        <dbReference type="ARBA" id="ARBA00010775"/>
    </source>
</evidence>
<feature type="transmembrane region" description="Helical" evidence="10">
    <location>
        <begin position="41"/>
        <end position="61"/>
    </location>
</feature>
<dbReference type="GO" id="GO:0005929">
    <property type="term" value="C:cilium"/>
    <property type="evidence" value="ECO:0007669"/>
    <property type="project" value="UniProtKB-SubCell"/>
</dbReference>
<evidence type="ECO:0000313" key="12">
    <source>
        <dbReference type="EMBL" id="KAK1153426.1"/>
    </source>
</evidence>
<keyword evidence="9" id="KW-0966">Cell projection</keyword>
<evidence type="ECO:0000256" key="2">
    <source>
        <dbReference type="ARBA" id="ARBA00004138"/>
    </source>
</evidence>
<comment type="similarity">
    <text evidence="4">Belongs to the TMEM218 family.</text>
</comment>
<accession>A0AAD8CN35</accession>
<keyword evidence="13" id="KW-1185">Reference proteome</keyword>
<dbReference type="Pfam" id="PF25810">
    <property type="entry name" value="TMEM218_N"/>
    <property type="match status" value="1"/>
</dbReference>
<evidence type="ECO:0000313" key="13">
    <source>
        <dbReference type="Proteomes" id="UP001230051"/>
    </source>
</evidence>
<feature type="domain" description="Transmembrane protein 218 N-terminal" evidence="11">
    <location>
        <begin position="1"/>
        <end position="60"/>
    </location>
</feature>
<evidence type="ECO:0000256" key="9">
    <source>
        <dbReference type="ARBA" id="ARBA00023273"/>
    </source>
</evidence>
<dbReference type="Proteomes" id="UP001230051">
    <property type="component" value="Unassembled WGS sequence"/>
</dbReference>
<dbReference type="InterPro" id="IPR057973">
    <property type="entry name" value="TMEM218_N"/>
</dbReference>
<comment type="function">
    <text evidence="1">May be involved in ciliary biogenesis or function.</text>
</comment>
<name>A0AAD8CN35_ACIOX</name>
<keyword evidence="8 10" id="KW-0472">Membrane</keyword>
<evidence type="ECO:0000256" key="1">
    <source>
        <dbReference type="ARBA" id="ARBA00003173"/>
    </source>
</evidence>
<evidence type="ECO:0000256" key="5">
    <source>
        <dbReference type="ARBA" id="ARBA00015054"/>
    </source>
</evidence>
<feature type="transmembrane region" description="Helical" evidence="10">
    <location>
        <begin position="81"/>
        <end position="104"/>
    </location>
</feature>
<dbReference type="EMBL" id="JAGXEW010000041">
    <property type="protein sequence ID" value="KAK1153426.1"/>
    <property type="molecule type" value="Genomic_DNA"/>
</dbReference>
<evidence type="ECO:0000256" key="8">
    <source>
        <dbReference type="ARBA" id="ARBA00023136"/>
    </source>
</evidence>
<evidence type="ECO:0000256" key="7">
    <source>
        <dbReference type="ARBA" id="ARBA00022989"/>
    </source>
</evidence>
<evidence type="ECO:0000256" key="3">
    <source>
        <dbReference type="ARBA" id="ARBA00004141"/>
    </source>
</evidence>
<evidence type="ECO:0000256" key="10">
    <source>
        <dbReference type="SAM" id="Phobius"/>
    </source>
</evidence>
<reference evidence="12" key="1">
    <citation type="submission" date="2022-02" db="EMBL/GenBank/DDBJ databases">
        <title>Atlantic sturgeon de novo genome assembly.</title>
        <authorList>
            <person name="Stock M."/>
            <person name="Klopp C."/>
            <person name="Guiguen Y."/>
            <person name="Cabau C."/>
            <person name="Parinello H."/>
            <person name="Santidrian Yebra-Pimentel E."/>
            <person name="Kuhl H."/>
            <person name="Dirks R.P."/>
            <person name="Guessner J."/>
            <person name="Wuertz S."/>
            <person name="Du K."/>
            <person name="Schartl M."/>
        </authorList>
    </citation>
    <scope>NUCLEOTIDE SEQUENCE</scope>
    <source>
        <strain evidence="12">STURGEONOMICS-FGT-2020</strain>
        <tissue evidence="12">Whole blood</tissue>
    </source>
</reference>
<evidence type="ECO:0000259" key="11">
    <source>
        <dbReference type="Pfam" id="PF25810"/>
    </source>
</evidence>
<dbReference type="PANTHER" id="PTHR31622:SF1">
    <property type="entry name" value="TRANSMEMBRANE PROTEIN 218"/>
    <property type="match status" value="1"/>
</dbReference>
<dbReference type="GO" id="GO:0016020">
    <property type="term" value="C:membrane"/>
    <property type="evidence" value="ECO:0007669"/>
    <property type="project" value="UniProtKB-SubCell"/>
</dbReference>
<feature type="transmembrane region" description="Helical" evidence="10">
    <location>
        <begin position="6"/>
        <end position="29"/>
    </location>
</feature>
<dbReference type="AlphaFoldDB" id="A0AAD8CN35"/>
<comment type="caution">
    <text evidence="12">The sequence shown here is derived from an EMBL/GenBank/DDBJ whole genome shotgun (WGS) entry which is preliminary data.</text>
</comment>
<gene>
    <name evidence="12" type="primary">tmem218</name>
    <name evidence="12" type="ORF">AOXY_G29936</name>
</gene>
<organism evidence="12 13">
    <name type="scientific">Acipenser oxyrinchus oxyrinchus</name>
    <dbReference type="NCBI Taxonomy" id="40147"/>
    <lineage>
        <taxon>Eukaryota</taxon>
        <taxon>Metazoa</taxon>
        <taxon>Chordata</taxon>
        <taxon>Craniata</taxon>
        <taxon>Vertebrata</taxon>
        <taxon>Euteleostomi</taxon>
        <taxon>Actinopterygii</taxon>
        <taxon>Chondrostei</taxon>
        <taxon>Acipenseriformes</taxon>
        <taxon>Acipenseridae</taxon>
        <taxon>Acipenser</taxon>
    </lineage>
</organism>
<comment type="subcellular location">
    <subcellularLocation>
        <location evidence="2">Cell projection</location>
        <location evidence="2">Cilium</location>
    </subcellularLocation>
    <subcellularLocation>
        <location evidence="3">Membrane</location>
        <topology evidence="3">Multi-pass membrane protein</topology>
    </subcellularLocation>
</comment>
<protein>
    <recommendedName>
        <fullName evidence="5">Transmembrane protein 218</fullName>
    </recommendedName>
</protein>